<keyword evidence="2" id="KW-1185">Reference proteome</keyword>
<gene>
    <name evidence="1" type="ORF">EV197_1436</name>
</gene>
<accession>A0A4V2F7L1</accession>
<proteinExistence type="predicted"/>
<dbReference type="EMBL" id="SGXE01000001">
    <property type="protein sequence ID" value="RZT00200.1"/>
    <property type="molecule type" value="Genomic_DNA"/>
</dbReference>
<reference evidence="1 2" key="1">
    <citation type="submission" date="2019-02" db="EMBL/GenBank/DDBJ databases">
        <title>Genomic Encyclopedia of Type Strains, Phase IV (KMG-IV): sequencing the most valuable type-strain genomes for metagenomic binning, comparative biology and taxonomic classification.</title>
        <authorList>
            <person name="Goeker M."/>
        </authorList>
    </citation>
    <scope>NUCLEOTIDE SEQUENCE [LARGE SCALE GENOMIC DNA]</scope>
    <source>
        <strain evidence="1 2">DSM 17196</strain>
    </source>
</reference>
<sequence length="61" mass="7211">MFDWIQNKTELQLLKEKYCKLMKKSYQLALSDKKKSDALNLEAKQLLSKIKDYEAEKEIAS</sequence>
<comment type="caution">
    <text evidence="1">The sequence shown here is derived from an EMBL/GenBank/DDBJ whole genome shotgun (WGS) entry which is preliminary data.</text>
</comment>
<dbReference type="Proteomes" id="UP000292262">
    <property type="component" value="Unassembled WGS sequence"/>
</dbReference>
<evidence type="ECO:0008006" key="3">
    <source>
        <dbReference type="Google" id="ProtNLM"/>
    </source>
</evidence>
<name>A0A4V2F7L1_9FLAO</name>
<dbReference type="AlphaFoldDB" id="A0A4V2F7L1"/>
<protein>
    <recommendedName>
        <fullName evidence="3">Lacal_2735 family protein</fullName>
    </recommendedName>
</protein>
<dbReference type="InterPro" id="IPR045493">
    <property type="entry name" value="DUF6435"/>
</dbReference>
<organism evidence="1 2">
    <name type="scientific">Aquimarina brevivitae</name>
    <dbReference type="NCBI Taxonomy" id="323412"/>
    <lineage>
        <taxon>Bacteria</taxon>
        <taxon>Pseudomonadati</taxon>
        <taxon>Bacteroidota</taxon>
        <taxon>Flavobacteriia</taxon>
        <taxon>Flavobacteriales</taxon>
        <taxon>Flavobacteriaceae</taxon>
        <taxon>Aquimarina</taxon>
    </lineage>
</organism>
<dbReference type="NCBIfam" id="NF033487">
    <property type="entry name" value="Lacal_2735_fam"/>
    <property type="match status" value="1"/>
</dbReference>
<evidence type="ECO:0000313" key="2">
    <source>
        <dbReference type="Proteomes" id="UP000292262"/>
    </source>
</evidence>
<evidence type="ECO:0000313" key="1">
    <source>
        <dbReference type="EMBL" id="RZT00200.1"/>
    </source>
</evidence>